<dbReference type="STRING" id="1278073.MYSTI_07336"/>
<dbReference type="GO" id="GO:0005829">
    <property type="term" value="C:cytosol"/>
    <property type="evidence" value="ECO:0007669"/>
    <property type="project" value="TreeGrafter"/>
</dbReference>
<accession>L7UKQ3</accession>
<dbReference type="HOGENOM" id="CLU_045532_5_1_7"/>
<keyword evidence="2" id="KW-0418">Kinase</keyword>
<dbReference type="GO" id="GO:0019242">
    <property type="term" value="P:methylglyoxal biosynthetic process"/>
    <property type="evidence" value="ECO:0007669"/>
    <property type="project" value="InterPro"/>
</dbReference>
<dbReference type="GO" id="GO:0008929">
    <property type="term" value="F:methylglyoxal synthase activity"/>
    <property type="evidence" value="ECO:0007669"/>
    <property type="project" value="InterPro"/>
</dbReference>
<keyword evidence="2" id="KW-0808">Transferase</keyword>
<dbReference type="GO" id="GO:0005524">
    <property type="term" value="F:ATP binding"/>
    <property type="evidence" value="ECO:0007669"/>
    <property type="project" value="InterPro"/>
</dbReference>
<dbReference type="InterPro" id="IPR016064">
    <property type="entry name" value="NAD/diacylglycerol_kinase_sf"/>
</dbReference>
<protein>
    <submittedName>
        <fullName evidence="2">Lipid kinase</fullName>
    </submittedName>
</protein>
<keyword evidence="3" id="KW-1185">Reference proteome</keyword>
<dbReference type="SMART" id="SM00046">
    <property type="entry name" value="DAGKc"/>
    <property type="match status" value="1"/>
</dbReference>
<dbReference type="InterPro" id="IPR005218">
    <property type="entry name" value="Diacylglycerol/lipid_kinase"/>
</dbReference>
<dbReference type="InterPro" id="IPR045540">
    <property type="entry name" value="YegS/DAGK_C"/>
</dbReference>
<dbReference type="Gene3D" id="3.40.50.10330">
    <property type="entry name" value="Probable inorganic polyphosphate/atp-NAD kinase, domain 1"/>
    <property type="match status" value="1"/>
</dbReference>
<dbReference type="GO" id="GO:0008654">
    <property type="term" value="P:phospholipid biosynthetic process"/>
    <property type="evidence" value="ECO:0007669"/>
    <property type="project" value="InterPro"/>
</dbReference>
<dbReference type="NCBIfam" id="NF009604">
    <property type="entry name" value="PRK13057.1"/>
    <property type="match status" value="1"/>
</dbReference>
<organism evidence="2 3">
    <name type="scientific">Myxococcus stipitatus (strain DSM 14675 / JCM 12634 / Mx s8)</name>
    <dbReference type="NCBI Taxonomy" id="1278073"/>
    <lineage>
        <taxon>Bacteria</taxon>
        <taxon>Pseudomonadati</taxon>
        <taxon>Myxococcota</taxon>
        <taxon>Myxococcia</taxon>
        <taxon>Myxococcales</taxon>
        <taxon>Cystobacterineae</taxon>
        <taxon>Myxococcaceae</taxon>
        <taxon>Myxococcus</taxon>
    </lineage>
</organism>
<dbReference type="PANTHER" id="PTHR30492:SF0">
    <property type="entry name" value="METHYLGLYOXAL SYNTHASE"/>
    <property type="match status" value="1"/>
</dbReference>
<dbReference type="PANTHER" id="PTHR30492">
    <property type="entry name" value="METHYLGLYOXAL SYNTHASE"/>
    <property type="match status" value="1"/>
</dbReference>
<dbReference type="PATRIC" id="fig|1278073.3.peg.7453"/>
<sequence>MRGALAPQAPLRARGDGVPRPEVPWSLELRMLTLSVTPQGGGPLEPALIELPRERAVAPGTAALVVNTHSRLGREAFSLARNALAARGVTLTESHALSRSRRLRHVLEQLLERGTRRILIGGGDGTLSGAVAHLLGRDVTLGVLPLGTGNDFARTLGIPPDLEAACDVIARGHTARVDVGLANGRPFLNAASLGLTAGIARRLTKGLKQRLGKLAYPMAAAAEARELRPFRVRVKADSQELELDVLQLVVGNGLYHGAGNMVDPDARLDDRRLHVYAVAAPSSSSGREGTGLGQLQDLATLARVALSTRTGDHVENPSVTSLHASRLYVEATPAREVNADGELIGRTPMHFEVAPAALRVYAPAPT</sequence>
<dbReference type="eggNOG" id="COG1597">
    <property type="taxonomic scope" value="Bacteria"/>
</dbReference>
<evidence type="ECO:0000313" key="2">
    <source>
        <dbReference type="EMBL" id="AGC48608.1"/>
    </source>
</evidence>
<dbReference type="InterPro" id="IPR017438">
    <property type="entry name" value="ATP-NAD_kinase_N"/>
</dbReference>
<feature type="domain" description="DAGKc" evidence="1">
    <location>
        <begin position="57"/>
        <end position="186"/>
    </location>
</feature>
<dbReference type="Gene3D" id="2.60.200.40">
    <property type="match status" value="1"/>
</dbReference>
<dbReference type="PROSITE" id="PS50146">
    <property type="entry name" value="DAGK"/>
    <property type="match status" value="1"/>
</dbReference>
<dbReference type="Pfam" id="PF00781">
    <property type="entry name" value="DAGK_cat"/>
    <property type="match status" value="1"/>
</dbReference>
<gene>
    <name evidence="2" type="ordered locus">MYSTI_07336</name>
</gene>
<dbReference type="GO" id="GO:0016301">
    <property type="term" value="F:kinase activity"/>
    <property type="evidence" value="ECO:0007669"/>
    <property type="project" value="UniProtKB-KW"/>
</dbReference>
<reference evidence="2 3" key="1">
    <citation type="journal article" date="2013" name="Genome Announc.">
        <title>Complete genome sequence of Myxococcus stipitatus strain DSM 14675, a fruiting myxobacterium.</title>
        <authorList>
            <person name="Huntley S."/>
            <person name="Kneip S."/>
            <person name="Treuner-Lange A."/>
            <person name="Sogaard-Andersen L."/>
        </authorList>
    </citation>
    <scope>NUCLEOTIDE SEQUENCE [LARGE SCALE GENOMIC DNA]</scope>
    <source>
        <strain evidence="3">DSM 14675 / JCM 12634 / Mx s8</strain>
    </source>
</reference>
<dbReference type="SUPFAM" id="SSF111331">
    <property type="entry name" value="NAD kinase/diacylglycerol kinase-like"/>
    <property type="match status" value="1"/>
</dbReference>
<evidence type="ECO:0000259" key="1">
    <source>
        <dbReference type="PROSITE" id="PS50146"/>
    </source>
</evidence>
<dbReference type="Pfam" id="PF19279">
    <property type="entry name" value="YegS_C"/>
    <property type="match status" value="1"/>
</dbReference>
<dbReference type="EMBL" id="CP004025">
    <property type="protein sequence ID" value="AGC48608.1"/>
    <property type="molecule type" value="Genomic_DNA"/>
</dbReference>
<dbReference type="InterPro" id="IPR001206">
    <property type="entry name" value="Diacylglycerol_kinase_cat_dom"/>
</dbReference>
<name>L7UKQ3_MYXSD</name>
<dbReference type="Proteomes" id="UP000011131">
    <property type="component" value="Chromosome"/>
</dbReference>
<dbReference type="NCBIfam" id="TIGR00147">
    <property type="entry name" value="YegS/Rv2252/BmrU family lipid kinase"/>
    <property type="match status" value="1"/>
</dbReference>
<dbReference type="KEGG" id="msd:MYSTI_07336"/>
<proteinExistence type="predicted"/>
<dbReference type="InterPro" id="IPR004363">
    <property type="entry name" value="Methylgl_synth"/>
</dbReference>
<dbReference type="AlphaFoldDB" id="L7UKQ3"/>
<evidence type="ECO:0000313" key="3">
    <source>
        <dbReference type="Proteomes" id="UP000011131"/>
    </source>
</evidence>